<dbReference type="RefSeq" id="XP_002765103.1">
    <property type="nucleotide sequence ID" value="XM_002765057.1"/>
</dbReference>
<keyword evidence="2" id="KW-1185">Reference proteome</keyword>
<dbReference type="OrthoDB" id="26525at2759"/>
<organism evidence="2">
    <name type="scientific">Perkinsus marinus (strain ATCC 50983 / TXsc)</name>
    <dbReference type="NCBI Taxonomy" id="423536"/>
    <lineage>
        <taxon>Eukaryota</taxon>
        <taxon>Sar</taxon>
        <taxon>Alveolata</taxon>
        <taxon>Perkinsozoa</taxon>
        <taxon>Perkinsea</taxon>
        <taxon>Perkinsida</taxon>
        <taxon>Perkinsidae</taxon>
        <taxon>Perkinsus</taxon>
    </lineage>
</organism>
<evidence type="ECO:0000313" key="2">
    <source>
        <dbReference type="Proteomes" id="UP000007800"/>
    </source>
</evidence>
<dbReference type="InterPro" id="IPR011992">
    <property type="entry name" value="EF-hand-dom_pair"/>
</dbReference>
<dbReference type="Proteomes" id="UP000007800">
    <property type="component" value="Unassembled WGS sequence"/>
</dbReference>
<dbReference type="InParanoid" id="C5LZM2"/>
<dbReference type="EMBL" id="GG686942">
    <property type="protein sequence ID" value="EEQ97820.1"/>
    <property type="molecule type" value="Genomic_DNA"/>
</dbReference>
<evidence type="ECO:0000313" key="1">
    <source>
        <dbReference type="EMBL" id="EEQ97820.1"/>
    </source>
</evidence>
<sequence length="79" mass="8925">MSRRTNDDYPPEEVESAFKALAATDAADGTISINDLHRALTSYGEGRLSEIEAKDLCSNLDHIDGHFNYRDYINMTMNR</sequence>
<reference evidence="1 2" key="1">
    <citation type="submission" date="2008-07" db="EMBL/GenBank/DDBJ databases">
        <authorList>
            <person name="El-Sayed N."/>
            <person name="Caler E."/>
            <person name="Inman J."/>
            <person name="Amedeo P."/>
            <person name="Hass B."/>
            <person name="Wortman J."/>
        </authorList>
    </citation>
    <scope>NUCLEOTIDE SEQUENCE [LARGE SCALE GENOMIC DNA]</scope>
    <source>
        <strain evidence="2">ATCC 50983 / TXsc</strain>
    </source>
</reference>
<proteinExistence type="predicted"/>
<accession>C5LZM2</accession>
<dbReference type="GeneID" id="9037292"/>
<dbReference type="AlphaFoldDB" id="C5LZM2"/>
<gene>
    <name evidence="1" type="ORF">Pmar_PMAR010860</name>
</gene>
<dbReference type="SUPFAM" id="SSF47473">
    <property type="entry name" value="EF-hand"/>
    <property type="match status" value="1"/>
</dbReference>
<dbReference type="Gene3D" id="1.10.238.10">
    <property type="entry name" value="EF-hand"/>
    <property type="match status" value="1"/>
</dbReference>
<name>C5LZM2_PERM5</name>
<protein>
    <submittedName>
        <fullName evidence="1">Calmodulin, putative</fullName>
    </submittedName>
</protein>